<organism evidence="2 3">
    <name type="scientific">Elasticomyces elasticus</name>
    <dbReference type="NCBI Taxonomy" id="574655"/>
    <lineage>
        <taxon>Eukaryota</taxon>
        <taxon>Fungi</taxon>
        <taxon>Dikarya</taxon>
        <taxon>Ascomycota</taxon>
        <taxon>Pezizomycotina</taxon>
        <taxon>Dothideomycetes</taxon>
        <taxon>Dothideomycetidae</taxon>
        <taxon>Mycosphaerellales</taxon>
        <taxon>Teratosphaeriaceae</taxon>
        <taxon>Elasticomyces</taxon>
    </lineage>
</organism>
<comment type="caution">
    <text evidence="2">The sequence shown here is derived from an EMBL/GenBank/DDBJ whole genome shotgun (WGS) entry which is preliminary data.</text>
</comment>
<reference evidence="2" key="1">
    <citation type="submission" date="2023-08" db="EMBL/GenBank/DDBJ databases">
        <title>Black Yeasts Isolated from many extreme environments.</title>
        <authorList>
            <person name="Coleine C."/>
            <person name="Stajich J.E."/>
            <person name="Selbmann L."/>
        </authorList>
    </citation>
    <scope>NUCLEOTIDE SEQUENCE</scope>
    <source>
        <strain evidence="2">CCFEE 5810</strain>
    </source>
</reference>
<dbReference type="EMBL" id="JAVRQU010000002">
    <property type="protein sequence ID" value="KAK5706819.1"/>
    <property type="molecule type" value="Genomic_DNA"/>
</dbReference>
<dbReference type="Proteomes" id="UP001310594">
    <property type="component" value="Unassembled WGS sequence"/>
</dbReference>
<name>A0AAN7WGL7_9PEZI</name>
<dbReference type="AlphaFoldDB" id="A0AAN7WGL7"/>
<proteinExistence type="predicted"/>
<feature type="region of interest" description="Disordered" evidence="1">
    <location>
        <begin position="100"/>
        <end position="153"/>
    </location>
</feature>
<evidence type="ECO:0000256" key="1">
    <source>
        <dbReference type="SAM" id="MobiDB-lite"/>
    </source>
</evidence>
<evidence type="ECO:0000313" key="3">
    <source>
        <dbReference type="Proteomes" id="UP001310594"/>
    </source>
</evidence>
<evidence type="ECO:0000313" key="2">
    <source>
        <dbReference type="EMBL" id="KAK5706819.1"/>
    </source>
</evidence>
<protein>
    <submittedName>
        <fullName evidence="2">Uncharacterized protein</fullName>
    </submittedName>
</protein>
<gene>
    <name evidence="2" type="ORF">LTR97_001811</name>
</gene>
<accession>A0AAN7WGL7</accession>
<sequence length="321" mass="36979">MGDDVWTSEHHYQLGVAVKSALEKKPEVRSEREFYELVAADLRKRKGWTRPWSAIRKHVGVLRPDADWDEREYVKQECSRQMRVEEAKSQQTQLRALVQEEEEDAQQPLRARKASAVHSESQVGSAHEHGVTPQDEDERTEAVLSGPTGRQDLGLQLPSEQIYNVEVVMWTGHRTYTAYDPFNPEKARPVIRKLVKDTLLDQRTHFEQPVSDPTYRPRKVSTPEQRSHAVKVWTEGRLYDRLGLKTLEYCEHPTSVEVRWAGWPKGAWEVESPAAADGGAKRKRLDSAVDVRDDAETLRATKRRAIVFRTSDRLARPRTVR</sequence>